<evidence type="ECO:0000313" key="9">
    <source>
        <dbReference type="Proteomes" id="UP000215694"/>
    </source>
</evidence>
<evidence type="ECO:0000256" key="4">
    <source>
        <dbReference type="ARBA" id="ARBA00022801"/>
    </source>
</evidence>
<accession>A0A371JA70</accession>
<feature type="domain" description="HD" evidence="7">
    <location>
        <begin position="18"/>
        <end position="133"/>
    </location>
</feature>
<keyword evidence="9" id="KW-1185">Reference proteome</keyword>
<dbReference type="PANTHER" id="PTHR35795">
    <property type="entry name" value="SLR1885 PROTEIN"/>
    <property type="match status" value="1"/>
</dbReference>
<evidence type="ECO:0000256" key="1">
    <source>
        <dbReference type="ARBA" id="ARBA00012506"/>
    </source>
</evidence>
<dbReference type="InterPro" id="IPR003607">
    <property type="entry name" value="HD/PDEase_dom"/>
</dbReference>
<dbReference type="RefSeq" id="WP_094368583.1">
    <property type="nucleotide sequence ID" value="NZ_NOJY02000001.1"/>
</dbReference>
<dbReference type="Gene3D" id="1.10.3210.10">
    <property type="entry name" value="Hypothetical protein af1432"/>
    <property type="match status" value="1"/>
</dbReference>
<keyword evidence="2" id="KW-0479">Metal-binding</keyword>
<dbReference type="Proteomes" id="UP000215694">
    <property type="component" value="Unassembled WGS sequence"/>
</dbReference>
<dbReference type="GO" id="GO:0046872">
    <property type="term" value="F:metal ion binding"/>
    <property type="evidence" value="ECO:0007669"/>
    <property type="project" value="UniProtKB-KW"/>
</dbReference>
<dbReference type="InterPro" id="IPR006674">
    <property type="entry name" value="HD_domain"/>
</dbReference>
<protein>
    <recommendedName>
        <fullName evidence="1">bis(5'-nucleosyl)-tetraphosphatase (symmetrical)</fullName>
        <ecNumber evidence="1">3.6.1.41</ecNumber>
    </recommendedName>
</protein>
<dbReference type="SUPFAM" id="SSF109604">
    <property type="entry name" value="HD-domain/PDEase-like"/>
    <property type="match status" value="1"/>
</dbReference>
<keyword evidence="4" id="KW-0378">Hydrolase</keyword>
<dbReference type="InterPro" id="IPR005249">
    <property type="entry name" value="YqeK"/>
</dbReference>
<evidence type="ECO:0000259" key="7">
    <source>
        <dbReference type="PROSITE" id="PS51831"/>
    </source>
</evidence>
<dbReference type="EMBL" id="NOJY02000001">
    <property type="protein sequence ID" value="RDY29662.1"/>
    <property type="molecule type" value="Genomic_DNA"/>
</dbReference>
<evidence type="ECO:0000313" key="8">
    <source>
        <dbReference type="EMBL" id="RDY29662.1"/>
    </source>
</evidence>
<keyword evidence="5" id="KW-0408">Iron</keyword>
<evidence type="ECO:0000256" key="6">
    <source>
        <dbReference type="ARBA" id="ARBA00049417"/>
    </source>
</evidence>
<dbReference type="CDD" id="cd00077">
    <property type="entry name" value="HDc"/>
    <property type="match status" value="1"/>
</dbReference>
<dbReference type="Pfam" id="PF01966">
    <property type="entry name" value="HD"/>
    <property type="match status" value="1"/>
</dbReference>
<dbReference type="EC" id="3.6.1.41" evidence="1"/>
<dbReference type="InterPro" id="IPR006675">
    <property type="entry name" value="HDIG_dom"/>
</dbReference>
<evidence type="ECO:0000256" key="3">
    <source>
        <dbReference type="ARBA" id="ARBA00022741"/>
    </source>
</evidence>
<dbReference type="OrthoDB" id="5295945at2"/>
<dbReference type="NCBIfam" id="TIGR00488">
    <property type="entry name" value="bis(5'-nucleosyl)-tetraphosphatase (symmetrical) YqeK"/>
    <property type="match status" value="1"/>
</dbReference>
<gene>
    <name evidence="8" type="ORF">CHL78_000375</name>
</gene>
<sequence length="188" mass="21668">MNLDCINEKLSQMLPEGRIKHSIGVADCAVKLSEIYNYDKEKAYIAGIIHDCAKYLNEDEVDEYVNKYEIYLDELERGNIALSHSVIGASIARHEFLVEDKEIINAVKYHTTGREDMTLIEKIIYMADLIEEGRNFPTVDKLRELTYSGKLDEALIMSFNNTIKLIIDRGQLIHPRTVKARNYLINKK</sequence>
<dbReference type="PANTHER" id="PTHR35795:SF1">
    <property type="entry name" value="BIS(5'-NUCLEOSYL)-TETRAPHOSPHATASE, SYMMETRICAL"/>
    <property type="match status" value="1"/>
</dbReference>
<dbReference type="AlphaFoldDB" id="A0A371JA70"/>
<dbReference type="GO" id="GO:0008803">
    <property type="term" value="F:bis(5'-nucleosyl)-tetraphosphatase (symmetrical) activity"/>
    <property type="evidence" value="ECO:0007669"/>
    <property type="project" value="UniProtKB-EC"/>
</dbReference>
<dbReference type="NCBIfam" id="TIGR00277">
    <property type="entry name" value="HDIG"/>
    <property type="match status" value="1"/>
</dbReference>
<comment type="catalytic activity">
    <reaction evidence="6">
        <text>P(1),P(4)-bis(5'-adenosyl) tetraphosphate + H2O = 2 ADP + 2 H(+)</text>
        <dbReference type="Rhea" id="RHEA:24252"/>
        <dbReference type="ChEBI" id="CHEBI:15377"/>
        <dbReference type="ChEBI" id="CHEBI:15378"/>
        <dbReference type="ChEBI" id="CHEBI:58141"/>
        <dbReference type="ChEBI" id="CHEBI:456216"/>
        <dbReference type="EC" id="3.6.1.41"/>
    </reaction>
</comment>
<organism evidence="8 9">
    <name type="scientific">Romboutsia weinsteinii</name>
    <dbReference type="NCBI Taxonomy" id="2020949"/>
    <lineage>
        <taxon>Bacteria</taxon>
        <taxon>Bacillati</taxon>
        <taxon>Bacillota</taxon>
        <taxon>Clostridia</taxon>
        <taxon>Peptostreptococcales</taxon>
        <taxon>Peptostreptococcaceae</taxon>
        <taxon>Romboutsia</taxon>
    </lineage>
</organism>
<evidence type="ECO:0000256" key="5">
    <source>
        <dbReference type="ARBA" id="ARBA00023004"/>
    </source>
</evidence>
<keyword evidence="3" id="KW-0547">Nucleotide-binding</keyword>
<dbReference type="InterPro" id="IPR051094">
    <property type="entry name" value="Diverse_Catalytic_Enzymes"/>
</dbReference>
<reference evidence="8 9" key="1">
    <citation type="journal article" date="2017" name="Genome Announc.">
        <title>Draft Genome Sequence of Romboutsia weinsteinii sp. nov. Strain CCRI-19649(T) Isolated from Surface Water.</title>
        <authorList>
            <person name="Maheux A.F."/>
            <person name="Boudreau D.K."/>
            <person name="Berube E."/>
            <person name="Boissinot M."/>
            <person name="Cantin P."/>
            <person name="Raymond F."/>
            <person name="Corbeil J."/>
            <person name="Omar R.F."/>
            <person name="Bergeron M.G."/>
        </authorList>
    </citation>
    <scope>NUCLEOTIDE SEQUENCE [LARGE SCALE GENOMIC DNA]</scope>
    <source>
        <strain evidence="8 9">CCRI-19649</strain>
    </source>
</reference>
<comment type="caution">
    <text evidence="8">The sequence shown here is derived from an EMBL/GenBank/DDBJ whole genome shotgun (WGS) entry which is preliminary data.</text>
</comment>
<dbReference type="PROSITE" id="PS51831">
    <property type="entry name" value="HD"/>
    <property type="match status" value="1"/>
</dbReference>
<evidence type="ECO:0000256" key="2">
    <source>
        <dbReference type="ARBA" id="ARBA00022723"/>
    </source>
</evidence>
<name>A0A371JA70_9FIRM</name>
<proteinExistence type="predicted"/>
<dbReference type="SMART" id="SM00471">
    <property type="entry name" value="HDc"/>
    <property type="match status" value="1"/>
</dbReference>
<dbReference type="GO" id="GO:0000166">
    <property type="term" value="F:nucleotide binding"/>
    <property type="evidence" value="ECO:0007669"/>
    <property type="project" value="UniProtKB-KW"/>
</dbReference>